<dbReference type="Proteomes" id="UP000609879">
    <property type="component" value="Unassembled WGS sequence"/>
</dbReference>
<sequence>MPGILPPTPNMTDALIEDTIRAHPDWSDEQIAADFGDPGLVTADRVAQVRERM</sequence>
<evidence type="ECO:0000313" key="1">
    <source>
        <dbReference type="EMBL" id="GID73394.1"/>
    </source>
</evidence>
<comment type="caution">
    <text evidence="1">The sequence shown here is derived from an EMBL/GenBank/DDBJ whole genome shotgun (WGS) entry which is preliminary data.</text>
</comment>
<reference evidence="1 2" key="1">
    <citation type="submission" date="2021-01" db="EMBL/GenBank/DDBJ databases">
        <title>Whole genome shotgun sequence of Actinoplanes deccanensis NBRC 13994.</title>
        <authorList>
            <person name="Komaki H."/>
            <person name="Tamura T."/>
        </authorList>
    </citation>
    <scope>NUCLEOTIDE SEQUENCE [LARGE SCALE GENOMIC DNA]</scope>
    <source>
        <strain evidence="1 2">NBRC 13994</strain>
    </source>
</reference>
<proteinExistence type="predicted"/>
<gene>
    <name evidence="1" type="ORF">Ade02nite_20350</name>
</gene>
<keyword evidence="2" id="KW-1185">Reference proteome</keyword>
<accession>A0ABQ3Y079</accession>
<evidence type="ECO:0000313" key="2">
    <source>
        <dbReference type="Proteomes" id="UP000609879"/>
    </source>
</evidence>
<protein>
    <submittedName>
        <fullName evidence="1">Uncharacterized protein</fullName>
    </submittedName>
</protein>
<name>A0ABQ3Y079_9ACTN</name>
<dbReference type="EMBL" id="BOMI01000033">
    <property type="protein sequence ID" value="GID73394.1"/>
    <property type="molecule type" value="Genomic_DNA"/>
</dbReference>
<dbReference type="RefSeq" id="WP_203761316.1">
    <property type="nucleotide sequence ID" value="NZ_BAAABO010000029.1"/>
</dbReference>
<organism evidence="1 2">
    <name type="scientific">Paractinoplanes deccanensis</name>
    <dbReference type="NCBI Taxonomy" id="113561"/>
    <lineage>
        <taxon>Bacteria</taxon>
        <taxon>Bacillati</taxon>
        <taxon>Actinomycetota</taxon>
        <taxon>Actinomycetes</taxon>
        <taxon>Micromonosporales</taxon>
        <taxon>Micromonosporaceae</taxon>
        <taxon>Paractinoplanes</taxon>
    </lineage>
</organism>